<feature type="domain" description="Nucleotidyl transferase" evidence="3">
    <location>
        <begin position="5"/>
        <end position="138"/>
    </location>
</feature>
<dbReference type="RefSeq" id="WP_009161889.1">
    <property type="nucleotide sequence ID" value="NZ_KB290974.1"/>
</dbReference>
<dbReference type="InterPro" id="IPR005835">
    <property type="entry name" value="NTP_transferase_dom"/>
</dbReference>
<dbReference type="EMBL" id="AMEP01000047">
    <property type="protein sequence ID" value="EKY02677.1"/>
    <property type="molecule type" value="Genomic_DNA"/>
</dbReference>
<protein>
    <submittedName>
        <fullName evidence="4">Nucleotidyl transferase</fullName>
    </submittedName>
</protein>
<evidence type="ECO:0000313" key="4">
    <source>
        <dbReference type="EMBL" id="EKY02677.1"/>
    </source>
</evidence>
<sequence length="256" mass="28683">MTMQAMIFAAGLGTRLKPFTDSMPKALVEVGGQTLLQRTLIKLKNAGANHVVVNVHHFADQIKAYLCAHDNFGMVVDISDESTSLLNTGGGVKKAGYLFSAEENILIHNVDILSNVDLRKFYASHSACDALLLVSERQTKRYLLFDNDRQLVGWRNIETGEVRSPYPNLRIEDCSRYAFAGIHSFSPRLLSAMNAFPDKFSIVDFYLSVCEKCRISGYVKPDLKLLDVGKLDTLERIAKPDMGMKYLTDEQILEQI</sequence>
<dbReference type="InterPro" id="IPR029044">
    <property type="entry name" value="Nucleotide-diphossugar_trans"/>
</dbReference>
<accession>L1NHI5</accession>
<name>L1NHI5_9BACT</name>
<dbReference type="Gene3D" id="3.90.550.10">
    <property type="entry name" value="Spore Coat Polysaccharide Biosynthesis Protein SpsA, Chain A"/>
    <property type="match status" value="1"/>
</dbReference>
<evidence type="ECO:0000259" key="3">
    <source>
        <dbReference type="Pfam" id="PF00483"/>
    </source>
</evidence>
<dbReference type="PANTHER" id="PTHR43584:SF8">
    <property type="entry name" value="N-ACETYLMURAMATE ALPHA-1-PHOSPHATE URIDYLYLTRANSFERASE"/>
    <property type="match status" value="1"/>
</dbReference>
<proteinExistence type="predicted"/>
<evidence type="ECO:0000313" key="5">
    <source>
        <dbReference type="Proteomes" id="UP000010433"/>
    </source>
</evidence>
<dbReference type="PATRIC" id="fig|1127699.3.peg.669"/>
<dbReference type="GO" id="GO:0016779">
    <property type="term" value="F:nucleotidyltransferase activity"/>
    <property type="evidence" value="ECO:0007669"/>
    <property type="project" value="UniProtKB-KW"/>
</dbReference>
<evidence type="ECO:0000256" key="2">
    <source>
        <dbReference type="ARBA" id="ARBA00022695"/>
    </source>
</evidence>
<dbReference type="Pfam" id="PF00483">
    <property type="entry name" value="NTP_transferase"/>
    <property type="match status" value="1"/>
</dbReference>
<evidence type="ECO:0000256" key="1">
    <source>
        <dbReference type="ARBA" id="ARBA00022679"/>
    </source>
</evidence>
<dbReference type="SUPFAM" id="SSF53448">
    <property type="entry name" value="Nucleotide-diphospho-sugar transferases"/>
    <property type="match status" value="1"/>
</dbReference>
<reference evidence="4 5" key="1">
    <citation type="submission" date="2012-05" db="EMBL/GenBank/DDBJ databases">
        <authorList>
            <person name="Weinstock G."/>
            <person name="Sodergren E."/>
            <person name="Lobos E.A."/>
            <person name="Fulton L."/>
            <person name="Fulton R."/>
            <person name="Courtney L."/>
            <person name="Fronick C."/>
            <person name="O'Laughlin M."/>
            <person name="Godfrey J."/>
            <person name="Wilson R.M."/>
            <person name="Miner T."/>
            <person name="Farmer C."/>
            <person name="Delehaunty K."/>
            <person name="Cordes M."/>
            <person name="Minx P."/>
            <person name="Tomlinson C."/>
            <person name="Chen J."/>
            <person name="Wollam A."/>
            <person name="Pepin K.H."/>
            <person name="Bhonagiri V."/>
            <person name="Zhang X."/>
            <person name="Suruliraj S."/>
            <person name="Warren W."/>
            <person name="Mitreva M."/>
            <person name="Mardis E.R."/>
            <person name="Wilson R.K."/>
        </authorList>
    </citation>
    <scope>NUCLEOTIDE SEQUENCE [LARGE SCALE GENOMIC DNA]</scope>
    <source>
        <strain evidence="4 5">F0055</strain>
    </source>
</reference>
<keyword evidence="5" id="KW-1185">Reference proteome</keyword>
<organism evidence="4 5">
    <name type="scientific">Hoylesella saccharolytica F0055</name>
    <dbReference type="NCBI Taxonomy" id="1127699"/>
    <lineage>
        <taxon>Bacteria</taxon>
        <taxon>Pseudomonadati</taxon>
        <taxon>Bacteroidota</taxon>
        <taxon>Bacteroidia</taxon>
        <taxon>Bacteroidales</taxon>
        <taxon>Prevotellaceae</taxon>
        <taxon>Hoylesella</taxon>
    </lineage>
</organism>
<keyword evidence="1 4" id="KW-0808">Transferase</keyword>
<dbReference type="AlphaFoldDB" id="L1NHI5"/>
<dbReference type="Proteomes" id="UP000010433">
    <property type="component" value="Unassembled WGS sequence"/>
</dbReference>
<dbReference type="PANTHER" id="PTHR43584">
    <property type="entry name" value="NUCLEOTIDYL TRANSFERASE"/>
    <property type="match status" value="1"/>
</dbReference>
<dbReference type="InterPro" id="IPR050065">
    <property type="entry name" value="GlmU-like"/>
</dbReference>
<keyword evidence="2" id="KW-0548">Nucleotidyltransferase</keyword>
<dbReference type="STRING" id="1127699.HMPREF9151_00723"/>
<dbReference type="HOGENOM" id="CLU_029499_2_1_10"/>
<gene>
    <name evidence="4" type="ORF">HMPREF9151_00723</name>
</gene>
<comment type="caution">
    <text evidence="4">The sequence shown here is derived from an EMBL/GenBank/DDBJ whole genome shotgun (WGS) entry which is preliminary data.</text>
</comment>